<feature type="transmembrane region" description="Helical" evidence="1">
    <location>
        <begin position="30"/>
        <end position="54"/>
    </location>
</feature>
<gene>
    <name evidence="2" type="ORF">S01H1_01265</name>
</gene>
<reference evidence="2" key="1">
    <citation type="journal article" date="2014" name="Front. Microbiol.">
        <title>High frequency of phylogenetically diverse reductive dehalogenase-homologous genes in deep subseafloor sedimentary metagenomes.</title>
        <authorList>
            <person name="Kawai M."/>
            <person name="Futagami T."/>
            <person name="Toyoda A."/>
            <person name="Takaki Y."/>
            <person name="Nishi S."/>
            <person name="Hori S."/>
            <person name="Arai W."/>
            <person name="Tsubouchi T."/>
            <person name="Morono Y."/>
            <person name="Uchiyama I."/>
            <person name="Ito T."/>
            <person name="Fujiyama A."/>
            <person name="Inagaki F."/>
            <person name="Takami H."/>
        </authorList>
    </citation>
    <scope>NUCLEOTIDE SEQUENCE</scope>
    <source>
        <strain evidence="2">Expedition CK06-06</strain>
    </source>
</reference>
<protein>
    <submittedName>
        <fullName evidence="2">Uncharacterized protein</fullName>
    </submittedName>
</protein>
<feature type="non-terminal residue" evidence="2">
    <location>
        <position position="64"/>
    </location>
</feature>
<evidence type="ECO:0000313" key="2">
    <source>
        <dbReference type="EMBL" id="GAF78782.1"/>
    </source>
</evidence>
<evidence type="ECO:0000256" key="1">
    <source>
        <dbReference type="SAM" id="Phobius"/>
    </source>
</evidence>
<keyword evidence="1" id="KW-1133">Transmembrane helix</keyword>
<organism evidence="2">
    <name type="scientific">marine sediment metagenome</name>
    <dbReference type="NCBI Taxonomy" id="412755"/>
    <lineage>
        <taxon>unclassified sequences</taxon>
        <taxon>metagenomes</taxon>
        <taxon>ecological metagenomes</taxon>
    </lineage>
</organism>
<sequence length="64" mass="7523">MAPFMAREIYKGHSLVEYYTWRCKKMWDQIIAFLTNPWLWGVIVVLAVFSYGTIKGTALRKLPL</sequence>
<accession>X0SS90</accession>
<keyword evidence="1" id="KW-0812">Transmembrane</keyword>
<dbReference type="AlphaFoldDB" id="X0SS90"/>
<dbReference type="EMBL" id="BARS01000533">
    <property type="protein sequence ID" value="GAF78782.1"/>
    <property type="molecule type" value="Genomic_DNA"/>
</dbReference>
<comment type="caution">
    <text evidence="2">The sequence shown here is derived from an EMBL/GenBank/DDBJ whole genome shotgun (WGS) entry which is preliminary data.</text>
</comment>
<proteinExistence type="predicted"/>
<name>X0SS90_9ZZZZ</name>
<keyword evidence="1" id="KW-0472">Membrane</keyword>